<comment type="subcellular location">
    <subcellularLocation>
        <location evidence="6">Periplasm</location>
    </subcellularLocation>
</comment>
<evidence type="ECO:0000313" key="8">
    <source>
        <dbReference type="Proteomes" id="UP001589758"/>
    </source>
</evidence>
<feature type="signal peptide" evidence="6">
    <location>
        <begin position="1"/>
        <end position="23"/>
    </location>
</feature>
<dbReference type="PANTHER" id="PTHR30061:SF50">
    <property type="entry name" value="MALTOSE_MALTODEXTRIN-BINDING PERIPLASMIC PROTEIN"/>
    <property type="match status" value="1"/>
</dbReference>
<evidence type="ECO:0000256" key="4">
    <source>
        <dbReference type="ARBA" id="ARBA00022729"/>
    </source>
</evidence>
<dbReference type="Pfam" id="PF01547">
    <property type="entry name" value="SBP_bac_1"/>
    <property type="match status" value="1"/>
</dbReference>
<reference evidence="7 8" key="1">
    <citation type="submission" date="2024-09" db="EMBL/GenBank/DDBJ databases">
        <authorList>
            <person name="Sun Q."/>
            <person name="Mori K."/>
        </authorList>
    </citation>
    <scope>NUCLEOTIDE SEQUENCE [LARGE SCALE GENOMIC DNA]</scope>
    <source>
        <strain evidence="7 8">CCM 8545</strain>
    </source>
</reference>
<sequence>MIKNTVKTLAVAISLSLSTAAFAAIEEGKLVIWINGDKGYNGLAEVGKKFTDETGVPVVVEHPDKLEEKYPQLAASGNGPDIIIWAHDRLGGYAESGLLADINPSESFKEKLFPFTWDSVKFNGKTIAYPISVESLSLIYNKDLLPNPVATWEEIVDLDLELKKKNKKAIMFNLKEPYFTWPLIAAAGGYAFKPTDTGFDVKNTGVNSEGSIAGLQFISDLITKGVLNAETDYSIAEAAFNKGEVAMTINGPWSWSNMDQTGINYGVAILPTFQGKPSKPFVGIMSAGINSASPNKDLAVEFLENFLITDDGLATVNKDKPLGAVSLKTFQTELEKDPRIAATMANAQNGEIMPNIPQMASFWYAMRNSILNVTSGSQTALEAANDAANRIQKGITE</sequence>
<dbReference type="EMBL" id="JBHLXE010000014">
    <property type="protein sequence ID" value="MFC0178753.1"/>
    <property type="molecule type" value="Genomic_DNA"/>
</dbReference>
<dbReference type="Proteomes" id="UP001589758">
    <property type="component" value="Unassembled WGS sequence"/>
</dbReference>
<evidence type="ECO:0000256" key="3">
    <source>
        <dbReference type="ARBA" id="ARBA00022597"/>
    </source>
</evidence>
<dbReference type="InterPro" id="IPR006060">
    <property type="entry name" value="Maltose/Cyclodextrin-bd"/>
</dbReference>
<keyword evidence="2 6" id="KW-0813">Transport</keyword>
<dbReference type="InterPro" id="IPR006059">
    <property type="entry name" value="SBP"/>
</dbReference>
<evidence type="ECO:0000256" key="6">
    <source>
        <dbReference type="RuleBase" id="RU365005"/>
    </source>
</evidence>
<dbReference type="PROSITE" id="PS01037">
    <property type="entry name" value="SBP_BACTERIAL_1"/>
    <property type="match status" value="1"/>
</dbReference>
<dbReference type="PANTHER" id="PTHR30061">
    <property type="entry name" value="MALTOSE-BINDING PERIPLASMIC PROTEIN"/>
    <property type="match status" value="1"/>
</dbReference>
<comment type="function">
    <text evidence="6">Part of the ABC transporter complex MalEFGK involved in maltose/maltodextrin import. Binds maltose and higher maltodextrins.</text>
</comment>
<name>A0ABV6CBT9_9GAMM</name>
<dbReference type="RefSeq" id="WP_385875685.1">
    <property type="nucleotide sequence ID" value="NZ_JBHLXE010000014.1"/>
</dbReference>
<keyword evidence="8" id="KW-1185">Reference proteome</keyword>
<dbReference type="Gene3D" id="3.40.190.10">
    <property type="entry name" value="Periplasmic binding protein-like II"/>
    <property type="match status" value="2"/>
</dbReference>
<evidence type="ECO:0000256" key="5">
    <source>
        <dbReference type="ARBA" id="ARBA00030303"/>
    </source>
</evidence>
<dbReference type="SUPFAM" id="SSF53850">
    <property type="entry name" value="Periplasmic binding protein-like II"/>
    <property type="match status" value="1"/>
</dbReference>
<comment type="similarity">
    <text evidence="1 6">Belongs to the bacterial solute-binding protein 1 family.</text>
</comment>
<dbReference type="PRINTS" id="PR00181">
    <property type="entry name" value="MALTOSEBP"/>
</dbReference>
<evidence type="ECO:0000256" key="1">
    <source>
        <dbReference type="ARBA" id="ARBA00008520"/>
    </source>
</evidence>
<dbReference type="NCBIfam" id="NF007011">
    <property type="entry name" value="PRK09474.1"/>
    <property type="match status" value="1"/>
</dbReference>
<protein>
    <recommendedName>
        <fullName evidence="5 6">Maltodextrin-binding protein</fullName>
    </recommendedName>
</protein>
<accession>A0ABV6CBT9</accession>
<keyword evidence="4 6" id="KW-0732">Signal</keyword>
<keyword evidence="3 6" id="KW-0762">Sugar transport</keyword>
<comment type="caution">
    <text evidence="7">The sequence shown here is derived from an EMBL/GenBank/DDBJ whole genome shotgun (WGS) entry which is preliminary data.</text>
</comment>
<gene>
    <name evidence="7" type="primary">malE</name>
    <name evidence="7" type="ORF">ACFFIT_01345</name>
</gene>
<evidence type="ECO:0000313" key="7">
    <source>
        <dbReference type="EMBL" id="MFC0178753.1"/>
    </source>
</evidence>
<keyword evidence="6" id="KW-0574">Periplasm</keyword>
<dbReference type="InterPro" id="IPR006061">
    <property type="entry name" value="SBP_1_CS"/>
</dbReference>
<organism evidence="7 8">
    <name type="scientific">Thorsellia kenyensis</name>
    <dbReference type="NCBI Taxonomy" id="1549888"/>
    <lineage>
        <taxon>Bacteria</taxon>
        <taxon>Pseudomonadati</taxon>
        <taxon>Pseudomonadota</taxon>
        <taxon>Gammaproteobacteria</taxon>
        <taxon>Enterobacterales</taxon>
        <taxon>Thorselliaceae</taxon>
        <taxon>Thorsellia</taxon>
    </lineage>
</organism>
<evidence type="ECO:0000256" key="2">
    <source>
        <dbReference type="ARBA" id="ARBA00022448"/>
    </source>
</evidence>
<feature type="chain" id="PRO_5044950722" description="Maltodextrin-binding protein" evidence="6">
    <location>
        <begin position="24"/>
        <end position="397"/>
    </location>
</feature>
<proteinExistence type="inferred from homology"/>